<feature type="chain" id="PRO_5013850778" evidence="1">
    <location>
        <begin position="22"/>
        <end position="229"/>
    </location>
</feature>
<feature type="signal peptide" evidence="1">
    <location>
        <begin position="1"/>
        <end position="21"/>
    </location>
</feature>
<protein>
    <submittedName>
        <fullName evidence="2">Uncharacterized protein</fullName>
    </submittedName>
</protein>
<dbReference type="RefSeq" id="WP_099874886.1">
    <property type="nucleotide sequence ID" value="NZ_CP024608.1"/>
</dbReference>
<sequence>MRTLPLLSALVLATASLTSFAAPPDINELPGNYFLQGVREVGSELWLGKNGKFQFMLIYGSQDDGTEGVWEIKNELIVLTPVKNPMVFRLETDSEFKAKKEPEAGTWVAVASTADIFLKNIEVKFEAQSGKSAVTNTNPKNGEATVTMPAGEVWARTGLRRSNSQEEWQWLAVTPERAKARIAGFRLTNPISAMTAFASLELKVGKEGLVVADEKSSLADGVYKKAKAR</sequence>
<keyword evidence="1" id="KW-0732">Signal</keyword>
<dbReference type="AlphaFoldDB" id="A0A2D2DIW8"/>
<dbReference type="Proteomes" id="UP000229897">
    <property type="component" value="Chromosome"/>
</dbReference>
<evidence type="ECO:0000313" key="2">
    <source>
        <dbReference type="EMBL" id="ATQ74911.1"/>
    </source>
</evidence>
<dbReference type="EMBL" id="CP024608">
    <property type="protein sequence ID" value="ATQ74911.1"/>
    <property type="molecule type" value="Genomic_DNA"/>
</dbReference>
<reference evidence="2" key="1">
    <citation type="submission" date="2017-10" db="EMBL/GenBank/DDBJ databases">
        <title>Massilia psychrophilum sp. nov., a novel purple-pigmented bacterium isolated from Tianshan glacier, Xinjiang Municipality, China.</title>
        <authorList>
            <person name="Wang H."/>
        </authorList>
    </citation>
    <scope>NUCLEOTIDE SEQUENCE [LARGE SCALE GENOMIC DNA]</scope>
    <source>
        <strain evidence="2">B2</strain>
    </source>
</reference>
<dbReference type="OrthoDB" id="9812708at2"/>
<dbReference type="KEGG" id="mass:CR152_10525"/>
<organism evidence="2 3">
    <name type="scientific">Massilia violaceinigra</name>
    <dbReference type="NCBI Taxonomy" id="2045208"/>
    <lineage>
        <taxon>Bacteria</taxon>
        <taxon>Pseudomonadati</taxon>
        <taxon>Pseudomonadota</taxon>
        <taxon>Betaproteobacteria</taxon>
        <taxon>Burkholderiales</taxon>
        <taxon>Oxalobacteraceae</taxon>
        <taxon>Telluria group</taxon>
        <taxon>Massilia</taxon>
    </lineage>
</organism>
<evidence type="ECO:0000313" key="3">
    <source>
        <dbReference type="Proteomes" id="UP000229897"/>
    </source>
</evidence>
<evidence type="ECO:0000256" key="1">
    <source>
        <dbReference type="SAM" id="SignalP"/>
    </source>
</evidence>
<name>A0A2D2DIW8_9BURK</name>
<keyword evidence="3" id="KW-1185">Reference proteome</keyword>
<accession>A0A2D2DIW8</accession>
<proteinExistence type="predicted"/>
<gene>
    <name evidence="2" type="ORF">CR152_10525</name>
</gene>